<comment type="similarity">
    <text evidence="1">Belongs to the ribosome association toxin RatA family.</text>
</comment>
<dbReference type="SUPFAM" id="SSF55961">
    <property type="entry name" value="Bet v1-like"/>
    <property type="match status" value="1"/>
</dbReference>
<protein>
    <submittedName>
        <fullName evidence="3">Type II toxin-antitoxin system RatA family toxin</fullName>
    </submittedName>
</protein>
<evidence type="ECO:0000259" key="2">
    <source>
        <dbReference type="Pfam" id="PF03364"/>
    </source>
</evidence>
<sequence length="153" mass="18224">MPVHEEKKVLTFLPEQIFEMVADVERYPDFLPWCVASRIKRRQEKRIIADLVIGFKMIREKFTSQVDLNREELRIEVTYLDGPFKYLTNTWIFETHPEGCLVDFHVDFEFKSKMLQILMEPLFHEAVRRMVHAFETRAAVLFTPCDKTATLKI</sequence>
<proteinExistence type="inferred from homology"/>
<name>A0ABT4LLS0_9PROT</name>
<comment type="caution">
    <text evidence="3">The sequence shown here is derived from an EMBL/GenBank/DDBJ whole genome shotgun (WGS) entry which is preliminary data.</text>
</comment>
<dbReference type="CDD" id="cd07813">
    <property type="entry name" value="COQ10p_like"/>
    <property type="match status" value="1"/>
</dbReference>
<dbReference type="Pfam" id="PF03364">
    <property type="entry name" value="Polyketide_cyc"/>
    <property type="match status" value="1"/>
</dbReference>
<evidence type="ECO:0000313" key="4">
    <source>
        <dbReference type="Proteomes" id="UP001069802"/>
    </source>
</evidence>
<dbReference type="RefSeq" id="WP_269424213.1">
    <property type="nucleotide sequence ID" value="NZ_JAPWGY010000005.1"/>
</dbReference>
<keyword evidence="4" id="KW-1185">Reference proteome</keyword>
<gene>
    <name evidence="3" type="ORF">O4H49_14850</name>
</gene>
<dbReference type="Proteomes" id="UP001069802">
    <property type="component" value="Unassembled WGS sequence"/>
</dbReference>
<organism evidence="3 4">
    <name type="scientific">Kiloniella laminariae</name>
    <dbReference type="NCBI Taxonomy" id="454162"/>
    <lineage>
        <taxon>Bacteria</taxon>
        <taxon>Pseudomonadati</taxon>
        <taxon>Pseudomonadota</taxon>
        <taxon>Alphaproteobacteria</taxon>
        <taxon>Rhodospirillales</taxon>
        <taxon>Kiloniellaceae</taxon>
        <taxon>Kiloniella</taxon>
    </lineage>
</organism>
<feature type="domain" description="Coenzyme Q-binding protein COQ10 START" evidence="2">
    <location>
        <begin position="14"/>
        <end position="135"/>
    </location>
</feature>
<evidence type="ECO:0000256" key="1">
    <source>
        <dbReference type="ARBA" id="ARBA00008918"/>
    </source>
</evidence>
<dbReference type="PANTHER" id="PTHR12901">
    <property type="entry name" value="SPERM PROTEIN HOMOLOG"/>
    <property type="match status" value="1"/>
</dbReference>
<dbReference type="InterPro" id="IPR005031">
    <property type="entry name" value="COQ10_START"/>
</dbReference>
<dbReference type="EMBL" id="JAPWGY010000005">
    <property type="protein sequence ID" value="MCZ4282065.1"/>
    <property type="molecule type" value="Genomic_DNA"/>
</dbReference>
<dbReference type="InterPro" id="IPR023393">
    <property type="entry name" value="START-like_dom_sf"/>
</dbReference>
<dbReference type="Gene3D" id="3.30.530.20">
    <property type="match status" value="1"/>
</dbReference>
<reference evidence="3" key="1">
    <citation type="submission" date="2022-12" db="EMBL/GenBank/DDBJ databases">
        <title>Bacterial isolates from different developmental stages of Nematostella vectensis.</title>
        <authorList>
            <person name="Fraune S."/>
        </authorList>
    </citation>
    <scope>NUCLEOTIDE SEQUENCE</scope>
    <source>
        <strain evidence="3">G21630-S1</strain>
    </source>
</reference>
<dbReference type="InterPro" id="IPR044996">
    <property type="entry name" value="COQ10-like"/>
</dbReference>
<accession>A0ABT4LLS0</accession>
<dbReference type="PANTHER" id="PTHR12901:SF10">
    <property type="entry name" value="COENZYME Q-BINDING PROTEIN COQ10, MITOCHONDRIAL"/>
    <property type="match status" value="1"/>
</dbReference>
<evidence type="ECO:0000313" key="3">
    <source>
        <dbReference type="EMBL" id="MCZ4282065.1"/>
    </source>
</evidence>